<sequence length="758" mass="83064">MKTDLEALVVRHTRRVPLPPGPAGDGQSGDGQSGDGAGMARRFDAALMAAGFKLSGDLLAALSRLDAQTVVSLAVRTLATVREMVGDHVRHNAYFIDFPRNVPDTFEFWMDCVRAAFSDPADRDKAETALSEGALDLLTLPTYGSYQHTYEQMLARHGELVASARDRVTVLHLGGDLETEATRLYLALGGSGTPLNEDDARDLAVLAEHCVHGPQPEQIPVREIRAVINRARLEAGGEPLLDTVTDVLRLACALAGGDVTLQEPTRFPAFPRRTRRALLGGLDRVVAGNPAKLADTGVHAERWKRLGERLHPHEYPRWPHAADVFAVARGDKPAPTPDARIEALLAAGDVLGAVELLATMPGRLFRALDRLLRMPLLPGEQEAVLTAAERTAKDVSGRVLLSVREHLANRAKPAAPDVEDAPDDRRAKRKSKAERNRPQRVFVNRRGRAWAAPETRGPVPAPVRERLTALLDAEVARRLPAEGRLLVDPDMLDVALPLSGRAAAGGFAVLPRGSRSRVEGEVLRFFMYWRQRGAMTDYDLSALMLSSGFDSPAWISFTNLRDGAGAHSGDITNAPEGASEFIDLRLGRFERTYVLPQVHIYGGEGFDYVEESFFGYMTRDPEQEGRPYEPHTVRMKSDLRGPGRVALPLVFQRNEDGTWTARWLHLYLTGSPAYNQVESSHVSVTALLRAFVDREYLTVGHLVELMAGRGAEVVRWDGSSPVAGDGRPVTYLGLERPDGLPEGTRTITPENLRDLIPV</sequence>
<evidence type="ECO:0000313" key="2">
    <source>
        <dbReference type="EMBL" id="RFU42995.1"/>
    </source>
</evidence>
<dbReference type="RefSeq" id="WP_117356073.1">
    <property type="nucleotide sequence ID" value="NZ_QURH01000073.1"/>
</dbReference>
<feature type="region of interest" description="Disordered" evidence="1">
    <location>
        <begin position="14"/>
        <end position="36"/>
    </location>
</feature>
<evidence type="ECO:0008006" key="4">
    <source>
        <dbReference type="Google" id="ProtNLM"/>
    </source>
</evidence>
<dbReference type="AlphaFoldDB" id="A0A372JSI7"/>
<gene>
    <name evidence="2" type="ORF">DZF91_03575</name>
</gene>
<dbReference type="InterPro" id="IPR003325">
    <property type="entry name" value="TerD"/>
</dbReference>
<protein>
    <recommendedName>
        <fullName evidence="4">TerD family protein</fullName>
    </recommendedName>
</protein>
<accession>A0A372JSI7</accession>
<dbReference type="CDD" id="cd06974">
    <property type="entry name" value="TerD_like"/>
    <property type="match status" value="1"/>
</dbReference>
<name>A0A372JSI7_9ACTN</name>
<evidence type="ECO:0000313" key="3">
    <source>
        <dbReference type="Proteomes" id="UP000261811"/>
    </source>
</evidence>
<dbReference type="Proteomes" id="UP000261811">
    <property type="component" value="Unassembled WGS sequence"/>
</dbReference>
<reference evidence="2 3" key="1">
    <citation type="submission" date="2018-08" db="EMBL/GenBank/DDBJ databases">
        <title>Actinomadura jelena sp. nov., a novel Actinomycete isolated from soil in Chad.</title>
        <authorList>
            <person name="Shi L."/>
        </authorList>
    </citation>
    <scope>NUCLEOTIDE SEQUENCE [LARGE SCALE GENOMIC DNA]</scope>
    <source>
        <strain evidence="2 3">NEAU-G17</strain>
    </source>
</reference>
<feature type="compositionally biased region" description="Gly residues" evidence="1">
    <location>
        <begin position="23"/>
        <end position="36"/>
    </location>
</feature>
<comment type="caution">
    <text evidence="2">The sequence shown here is derived from an EMBL/GenBank/DDBJ whole genome shotgun (WGS) entry which is preliminary data.</text>
</comment>
<evidence type="ECO:0000256" key="1">
    <source>
        <dbReference type="SAM" id="MobiDB-lite"/>
    </source>
</evidence>
<dbReference type="EMBL" id="QURH01000073">
    <property type="protein sequence ID" value="RFU42995.1"/>
    <property type="molecule type" value="Genomic_DNA"/>
</dbReference>
<organism evidence="2 3">
    <name type="scientific">Actinomadura logoneensis</name>
    <dbReference type="NCBI Taxonomy" id="2293572"/>
    <lineage>
        <taxon>Bacteria</taxon>
        <taxon>Bacillati</taxon>
        <taxon>Actinomycetota</taxon>
        <taxon>Actinomycetes</taxon>
        <taxon>Streptosporangiales</taxon>
        <taxon>Thermomonosporaceae</taxon>
        <taxon>Actinomadura</taxon>
    </lineage>
</organism>
<feature type="region of interest" description="Disordered" evidence="1">
    <location>
        <begin position="410"/>
        <end position="438"/>
    </location>
</feature>
<keyword evidence="3" id="KW-1185">Reference proteome</keyword>
<dbReference type="OrthoDB" id="415622at2"/>
<proteinExistence type="predicted"/>